<reference evidence="1 2" key="1">
    <citation type="submission" date="2019-05" db="EMBL/GenBank/DDBJ databases">
        <title>Another draft genome of Portunus trituberculatus and its Hox gene families provides insights of decapod evolution.</title>
        <authorList>
            <person name="Jeong J.-H."/>
            <person name="Song I."/>
            <person name="Kim S."/>
            <person name="Choi T."/>
            <person name="Kim D."/>
            <person name="Ryu S."/>
            <person name="Kim W."/>
        </authorList>
    </citation>
    <scope>NUCLEOTIDE SEQUENCE [LARGE SCALE GENOMIC DNA]</scope>
    <source>
        <tissue evidence="1">Muscle</tissue>
    </source>
</reference>
<proteinExistence type="predicted"/>
<evidence type="ECO:0000313" key="2">
    <source>
        <dbReference type="Proteomes" id="UP000324222"/>
    </source>
</evidence>
<protein>
    <submittedName>
        <fullName evidence="1">Uncharacterized protein</fullName>
    </submittedName>
</protein>
<comment type="caution">
    <text evidence="1">The sequence shown here is derived from an EMBL/GenBank/DDBJ whole genome shotgun (WGS) entry which is preliminary data.</text>
</comment>
<name>A0A5B7JMN6_PORTR</name>
<keyword evidence="2" id="KW-1185">Reference proteome</keyword>
<evidence type="ECO:0000313" key="1">
    <source>
        <dbReference type="EMBL" id="MPC96089.1"/>
    </source>
</evidence>
<dbReference type="AlphaFoldDB" id="A0A5B7JMN6"/>
<dbReference type="EMBL" id="VSRR010104586">
    <property type="protein sequence ID" value="MPC96089.1"/>
    <property type="molecule type" value="Genomic_DNA"/>
</dbReference>
<dbReference type="Proteomes" id="UP000324222">
    <property type="component" value="Unassembled WGS sequence"/>
</dbReference>
<accession>A0A5B7JMN6</accession>
<gene>
    <name evidence="1" type="ORF">E2C01_091327</name>
</gene>
<sequence length="71" mass="8145">MGYSDELCQSQHQRNIMIAWGGSGSGIKDCELKCQCKETLHWNVTTKNFTDLSFLHDIAGTPLLYLRVFFF</sequence>
<organism evidence="1 2">
    <name type="scientific">Portunus trituberculatus</name>
    <name type="common">Swimming crab</name>
    <name type="synonym">Neptunus trituberculatus</name>
    <dbReference type="NCBI Taxonomy" id="210409"/>
    <lineage>
        <taxon>Eukaryota</taxon>
        <taxon>Metazoa</taxon>
        <taxon>Ecdysozoa</taxon>
        <taxon>Arthropoda</taxon>
        <taxon>Crustacea</taxon>
        <taxon>Multicrustacea</taxon>
        <taxon>Malacostraca</taxon>
        <taxon>Eumalacostraca</taxon>
        <taxon>Eucarida</taxon>
        <taxon>Decapoda</taxon>
        <taxon>Pleocyemata</taxon>
        <taxon>Brachyura</taxon>
        <taxon>Eubrachyura</taxon>
        <taxon>Portunoidea</taxon>
        <taxon>Portunidae</taxon>
        <taxon>Portuninae</taxon>
        <taxon>Portunus</taxon>
    </lineage>
</organism>